<evidence type="ECO:0000256" key="7">
    <source>
        <dbReference type="ARBA" id="ARBA00023159"/>
    </source>
</evidence>
<proteinExistence type="predicted"/>
<evidence type="ECO:0000256" key="2">
    <source>
        <dbReference type="ARBA" id="ARBA00022553"/>
    </source>
</evidence>
<keyword evidence="5" id="KW-0805">Transcription regulation</keyword>
<feature type="compositionally biased region" description="Low complexity" evidence="14">
    <location>
        <begin position="241"/>
        <end position="256"/>
    </location>
</feature>
<feature type="compositionally biased region" description="Polar residues" evidence="14">
    <location>
        <begin position="597"/>
        <end position="609"/>
    </location>
</feature>
<feature type="compositionally biased region" description="Basic residues" evidence="14">
    <location>
        <begin position="203"/>
        <end position="220"/>
    </location>
</feature>
<evidence type="ECO:0000256" key="5">
    <source>
        <dbReference type="ARBA" id="ARBA00023015"/>
    </source>
</evidence>
<evidence type="ECO:0000256" key="14">
    <source>
        <dbReference type="SAM" id="MobiDB-lite"/>
    </source>
</evidence>
<dbReference type="InterPro" id="IPR036361">
    <property type="entry name" value="SAP_dom_sf"/>
</dbReference>
<feature type="region of interest" description="Disordered" evidence="14">
    <location>
        <begin position="563"/>
        <end position="630"/>
    </location>
</feature>
<dbReference type="InterPro" id="IPR043451">
    <property type="entry name" value="Myocardin-like"/>
</dbReference>
<keyword evidence="3" id="KW-0677">Repeat</keyword>
<keyword evidence="9" id="KW-0539">Nucleus</keyword>
<dbReference type="EMBL" id="CH473948">
    <property type="protein sequence ID" value="EDM04761.1"/>
    <property type="molecule type" value="Genomic_DNA"/>
</dbReference>
<evidence type="ECO:0000256" key="3">
    <source>
        <dbReference type="ARBA" id="ARBA00022737"/>
    </source>
</evidence>
<feature type="region of interest" description="Disordered" evidence="14">
    <location>
        <begin position="397"/>
        <end position="417"/>
    </location>
</feature>
<feature type="compositionally biased region" description="Polar residues" evidence="14">
    <location>
        <begin position="165"/>
        <end position="176"/>
    </location>
</feature>
<dbReference type="FunFam" id="1.10.720.30:FF:000008">
    <property type="entry name" value="Myocardin"/>
    <property type="match status" value="1"/>
</dbReference>
<dbReference type="Proteomes" id="UP000234681">
    <property type="component" value="Chromosome 10"/>
</dbReference>
<protein>
    <recommendedName>
        <fullName evidence="11">Myocardin</fullName>
    </recommendedName>
</protein>
<feature type="compositionally biased region" description="Polar residues" evidence="14">
    <location>
        <begin position="563"/>
        <end position="590"/>
    </location>
</feature>
<dbReference type="GO" id="GO:1904752">
    <property type="term" value="P:regulation of vascular associated smooth muscle cell migration"/>
    <property type="evidence" value="ECO:0007669"/>
    <property type="project" value="UniProtKB-ARBA"/>
</dbReference>
<dbReference type="AlphaFoldDB" id="A6HFF6"/>
<accession>A6HFF6</accession>
<feature type="region of interest" description="Disordered" evidence="14">
    <location>
        <begin position="482"/>
        <end position="502"/>
    </location>
</feature>
<feature type="repeat" description="RPEL" evidence="12">
    <location>
        <begin position="61"/>
        <end position="86"/>
    </location>
</feature>
<evidence type="ECO:0000313" key="17">
    <source>
        <dbReference type="Proteomes" id="UP000234681"/>
    </source>
</evidence>
<evidence type="ECO:0000256" key="11">
    <source>
        <dbReference type="ARBA" id="ARBA00069373"/>
    </source>
</evidence>
<dbReference type="GO" id="GO:0055007">
    <property type="term" value="P:cardiac muscle cell differentiation"/>
    <property type="evidence" value="ECO:0007669"/>
    <property type="project" value="UniProtKB-ARBA"/>
</dbReference>
<dbReference type="PROSITE" id="PS50800">
    <property type="entry name" value="SAP"/>
    <property type="match status" value="1"/>
</dbReference>
<evidence type="ECO:0000256" key="12">
    <source>
        <dbReference type="PROSITE-ProRule" id="PRU00401"/>
    </source>
</evidence>
<keyword evidence="4" id="KW-0832">Ubl conjugation</keyword>
<dbReference type="Pfam" id="PF02755">
    <property type="entry name" value="RPEL"/>
    <property type="match status" value="1"/>
</dbReference>
<sequence length="670" mass="71755">MTLLGSEHSLLIRRKFRSGRLRLQQRRTQEQLANQGLIPPSTAERSIPTAQMKLKRARLADDLNEKIALRPGPLELVEKNILPMDSSVKEAIKGTEVSLSKAADAFAFEDDSSRDGLSPDQARSEDPQGSGGSTPDIKSTEAPLAGPLDTIQDLTPGSESDKNDTASQLSNQSDSGKQVLGPLSTPIPVHTAVKSKSLGDNKNRHKKPKDPKPKVKKLKYHQYIPPDQKAEKEPNEQMTRNPNSSSTPLNNTPLSPVKNSLSGQTGVSSLKPGPLPPNLDDLKVSELRQQLRIRGLPVSGTKTALVDRLRPFQDCAGNPVPNFGDITTVTFPVTPNTLPSYQSSPSGFYHFGSTSSSPPISPASSDLSAAGSLPDTFTDASPGFGLHASPVPACTDESLLSSLNGGSGPSEPDGLDSEKDKMLVEKQKVINQLTWKLRQEQRQVEELRMQLQKQKSGCNDQKPLPFLATTIKQEDVSSCPFAAQQASGKGQGHSSDSPPPACETAQLLPHCVESSGQTHVLSSTFLSPQCSPQHSPLGTLKSPQHISLPPSPNNHYFLASSSGAQRENHGVSSPNSSQGCAQMTGLQSSDKVGPTFSIPSPTFPKSSPTVPEITQPPSYEDAVKQQMTRSQQMDELLDVLIESGGKRVPCPLSVGPLHTHGLLKARSGAH</sequence>
<comment type="subcellular location">
    <subcellularLocation>
        <location evidence="1">Nucleus</location>
    </subcellularLocation>
</comment>
<dbReference type="GO" id="GO:0051147">
    <property type="term" value="P:regulation of muscle cell differentiation"/>
    <property type="evidence" value="ECO:0007669"/>
    <property type="project" value="UniProtKB-ARBA"/>
</dbReference>
<keyword evidence="2" id="KW-0597">Phosphoprotein</keyword>
<dbReference type="InterPro" id="IPR004018">
    <property type="entry name" value="RPEL_repeat"/>
</dbReference>
<keyword evidence="6 13" id="KW-0175">Coiled coil</keyword>
<dbReference type="Gene3D" id="6.10.150.10">
    <property type="match status" value="1"/>
</dbReference>
<dbReference type="RGD" id="631347">
    <property type="gene designation" value="Myocd"/>
</dbReference>
<dbReference type="GO" id="GO:0005634">
    <property type="term" value="C:nucleus"/>
    <property type="evidence" value="ECO:0007669"/>
    <property type="project" value="UniProtKB-SubCell"/>
</dbReference>
<dbReference type="Pfam" id="PF02037">
    <property type="entry name" value="SAP"/>
    <property type="match status" value="1"/>
</dbReference>
<evidence type="ECO:0000256" key="4">
    <source>
        <dbReference type="ARBA" id="ARBA00022843"/>
    </source>
</evidence>
<evidence type="ECO:0000313" key="18">
    <source>
        <dbReference type="RGD" id="631347"/>
    </source>
</evidence>
<dbReference type="SUPFAM" id="SSF68906">
    <property type="entry name" value="SAP domain"/>
    <property type="match status" value="1"/>
</dbReference>
<evidence type="ECO:0000256" key="8">
    <source>
        <dbReference type="ARBA" id="ARBA00023163"/>
    </source>
</evidence>
<evidence type="ECO:0000256" key="1">
    <source>
        <dbReference type="ARBA" id="ARBA00004123"/>
    </source>
</evidence>
<dbReference type="PROSITE" id="PS51073">
    <property type="entry name" value="RPEL"/>
    <property type="match status" value="1"/>
</dbReference>
<feature type="compositionally biased region" description="Polar residues" evidence="14">
    <location>
        <begin position="484"/>
        <end position="496"/>
    </location>
</feature>
<evidence type="ECO:0000256" key="6">
    <source>
        <dbReference type="ARBA" id="ARBA00023054"/>
    </source>
</evidence>
<comment type="function">
    <text evidence="10">Smooth muscle cells (SM) and cardiac muscle cells-specific transcriptional factor which uses the canonical single or multiple CArG boxes DNA sequence. Acts as a cofactor of serum response factor (SRF) with the potential to modulate SRF-target genes. Plays a crucial role in cardiogenesis, urinary bladder development, and differentiation of the smooth muscle cell lineage (myogenesis). Positively regulates the transcription of genes involved in vascular smooth muscle contraction.</text>
</comment>
<dbReference type="GO" id="GO:0045944">
    <property type="term" value="P:positive regulation of transcription by RNA polymerase II"/>
    <property type="evidence" value="ECO:0007669"/>
    <property type="project" value="UniProtKB-ARBA"/>
</dbReference>
<dbReference type="Gene3D" id="1.10.720.30">
    <property type="entry name" value="SAP domain"/>
    <property type="match status" value="1"/>
</dbReference>
<dbReference type="SMART" id="SM00513">
    <property type="entry name" value="SAP"/>
    <property type="match status" value="1"/>
</dbReference>
<organism evidence="16 17">
    <name type="scientific">Rattus norvegicus</name>
    <name type="common">Rat</name>
    <dbReference type="NCBI Taxonomy" id="10116"/>
    <lineage>
        <taxon>Eukaryota</taxon>
        <taxon>Metazoa</taxon>
        <taxon>Chordata</taxon>
        <taxon>Craniata</taxon>
        <taxon>Vertebrata</taxon>
        <taxon>Euteleostomi</taxon>
        <taxon>Mammalia</taxon>
        <taxon>Eutheria</taxon>
        <taxon>Euarchontoglires</taxon>
        <taxon>Glires</taxon>
        <taxon>Rodentia</taxon>
        <taxon>Myomorpha</taxon>
        <taxon>Muroidea</taxon>
        <taxon>Muridae</taxon>
        <taxon>Murinae</taxon>
        <taxon>Rattus</taxon>
    </lineage>
</organism>
<feature type="coiled-coil region" evidence="13">
    <location>
        <begin position="423"/>
        <end position="457"/>
    </location>
</feature>
<name>A6HFF6_RAT</name>
<feature type="domain" description="SAP" evidence="15">
    <location>
        <begin position="279"/>
        <end position="313"/>
    </location>
</feature>
<feature type="compositionally biased region" description="Polar residues" evidence="14">
    <location>
        <begin position="257"/>
        <end position="268"/>
    </location>
</feature>
<dbReference type="SMART" id="SM00707">
    <property type="entry name" value="RPEL"/>
    <property type="match status" value="2"/>
</dbReference>
<gene>
    <name evidence="16 18" type="primary">Myocd</name>
    <name evidence="16" type="ORF">rCG_32956</name>
</gene>
<dbReference type="PANTHER" id="PTHR22793:SF11">
    <property type="entry name" value="MYOCARDIN"/>
    <property type="match status" value="1"/>
</dbReference>
<evidence type="ECO:0000256" key="10">
    <source>
        <dbReference type="ARBA" id="ARBA00057404"/>
    </source>
</evidence>
<keyword evidence="7" id="KW-0010">Activator</keyword>
<reference evidence="16 17" key="1">
    <citation type="submission" date="2005-07" db="EMBL/GenBank/DDBJ databases">
        <authorList>
            <person name="Mural R.J."/>
            <person name="Li P.W."/>
            <person name="Adams M.D."/>
            <person name="Amanatides P.G."/>
            <person name="Baden-Tillson H."/>
            <person name="Barnstead M."/>
            <person name="Chin S.H."/>
            <person name="Dew I."/>
            <person name="Evans C.A."/>
            <person name="Ferriera S."/>
            <person name="Flanigan M."/>
            <person name="Fosler C."/>
            <person name="Glodek A."/>
            <person name="Gu Z."/>
            <person name="Holt R.A."/>
            <person name="Jennings D."/>
            <person name="Kraft C.L."/>
            <person name="Lu F."/>
            <person name="Nguyen T."/>
            <person name="Nusskern D.R."/>
            <person name="Pfannkoch C.M."/>
            <person name="Sitter C."/>
            <person name="Sutton G.G."/>
            <person name="Venter J.C."/>
            <person name="Wang Z."/>
            <person name="Woodage T."/>
            <person name="Zheng X.H."/>
            <person name="Zhong F."/>
        </authorList>
    </citation>
    <scope>NUCLEOTIDE SEQUENCE [LARGE SCALE GENOMIC DNA]</scope>
    <source>
        <strain>BN</strain>
        <strain evidence="17">Sprague-Dawley</strain>
    </source>
</reference>
<keyword evidence="8" id="KW-0804">Transcription</keyword>
<evidence type="ECO:0000313" key="16">
    <source>
        <dbReference type="EMBL" id="EDM04761.1"/>
    </source>
</evidence>
<evidence type="ECO:0000256" key="13">
    <source>
        <dbReference type="SAM" id="Coils"/>
    </source>
</evidence>
<feature type="region of interest" description="Disordered" evidence="14">
    <location>
        <begin position="110"/>
        <end position="277"/>
    </location>
</feature>
<evidence type="ECO:0000256" key="9">
    <source>
        <dbReference type="ARBA" id="ARBA00023242"/>
    </source>
</evidence>
<dbReference type="PANTHER" id="PTHR22793">
    <property type="entry name" value="MYOCARDIN-RELATED TRANSCRIPTION FACTOR-RELATED"/>
    <property type="match status" value="1"/>
</dbReference>
<dbReference type="InterPro" id="IPR003034">
    <property type="entry name" value="SAP_dom"/>
</dbReference>
<evidence type="ECO:0000259" key="15">
    <source>
        <dbReference type="PROSITE" id="PS50800"/>
    </source>
</evidence>
<dbReference type="GO" id="GO:0035886">
    <property type="term" value="P:vascular associated smooth muscle cell differentiation"/>
    <property type="evidence" value="ECO:0007669"/>
    <property type="project" value="UniProtKB-ARBA"/>
</dbReference>